<dbReference type="InterPro" id="IPR042185">
    <property type="entry name" value="Serpin_sf_2"/>
</dbReference>
<reference evidence="2" key="2">
    <citation type="journal article" date="2021" name="PeerJ">
        <title>Extensive microbial diversity within the chicken gut microbiome revealed by metagenomics and culture.</title>
        <authorList>
            <person name="Gilroy R."/>
            <person name="Ravi A."/>
            <person name="Getino M."/>
            <person name="Pursley I."/>
            <person name="Horton D.L."/>
            <person name="Alikhan N.F."/>
            <person name="Baker D."/>
            <person name="Gharbi K."/>
            <person name="Hall N."/>
            <person name="Watson M."/>
            <person name="Adriaenssens E.M."/>
            <person name="Foster-Nyarko E."/>
            <person name="Jarju S."/>
            <person name="Secka A."/>
            <person name="Antonio M."/>
            <person name="Oren A."/>
            <person name="Chaudhuri R.R."/>
            <person name="La Ragione R."/>
            <person name="Hildebrand F."/>
            <person name="Pallen M.J."/>
        </authorList>
    </citation>
    <scope>NUCLEOTIDE SEQUENCE</scope>
    <source>
        <strain evidence="2">1748</strain>
    </source>
</reference>
<dbReference type="Proteomes" id="UP000823629">
    <property type="component" value="Unassembled WGS sequence"/>
</dbReference>
<proteinExistence type="predicted"/>
<comment type="caution">
    <text evidence="2">The sequence shown here is derived from an EMBL/GenBank/DDBJ whole genome shotgun (WGS) entry which is preliminary data.</text>
</comment>
<evidence type="ECO:0000259" key="1">
    <source>
        <dbReference type="Pfam" id="PF00079"/>
    </source>
</evidence>
<dbReference type="EMBL" id="JADING010000088">
    <property type="protein sequence ID" value="MBO8414449.1"/>
    <property type="molecule type" value="Genomic_DNA"/>
</dbReference>
<reference evidence="2" key="1">
    <citation type="submission" date="2020-10" db="EMBL/GenBank/DDBJ databases">
        <authorList>
            <person name="Gilroy R."/>
        </authorList>
    </citation>
    <scope>NUCLEOTIDE SEQUENCE</scope>
    <source>
        <strain evidence="2">1748</strain>
    </source>
</reference>
<dbReference type="Gene3D" id="2.30.39.10">
    <property type="entry name" value="Alpha-1-antitrypsin, domain 1"/>
    <property type="match status" value="1"/>
</dbReference>
<evidence type="ECO:0000313" key="3">
    <source>
        <dbReference type="Proteomes" id="UP000823629"/>
    </source>
</evidence>
<dbReference type="Pfam" id="PF00079">
    <property type="entry name" value="Serpin"/>
    <property type="match status" value="1"/>
</dbReference>
<protein>
    <recommendedName>
        <fullName evidence="1">Serpin domain-containing protein</fullName>
    </recommendedName>
</protein>
<sequence length="214" mass="23932">PSVTAYSVLTLKDQVTEDFTETKFDFYTQEGKRLSVTGAIDYVSSKYYYECETYKLLKFPINYTDLTIILPNEGIDILSIDISDAYSQSLNISNTENTLPESALIKVPFFEVKSPDLDLSSSISILSGERFSKLIEISDPDIDIDIGGIKQTSYFSFSKEGVEGYAVTAFESQASTPPSNYIEFICNRPFYAISSYKAIPLFAIQINNPNLKAN</sequence>
<feature type="non-terminal residue" evidence="2">
    <location>
        <position position="1"/>
    </location>
</feature>
<evidence type="ECO:0000313" key="2">
    <source>
        <dbReference type="EMBL" id="MBO8414449.1"/>
    </source>
</evidence>
<feature type="domain" description="Serpin" evidence="1">
    <location>
        <begin position="17"/>
        <end position="209"/>
    </location>
</feature>
<dbReference type="InterPro" id="IPR042178">
    <property type="entry name" value="Serpin_sf_1"/>
</dbReference>
<dbReference type="InterPro" id="IPR023796">
    <property type="entry name" value="Serpin_dom"/>
</dbReference>
<accession>A0A9D9D9H2</accession>
<dbReference type="InterPro" id="IPR036186">
    <property type="entry name" value="Serpin_sf"/>
</dbReference>
<gene>
    <name evidence="2" type="ORF">IAC78_03135</name>
</gene>
<dbReference type="Gene3D" id="3.30.497.10">
    <property type="entry name" value="Antithrombin, subunit I, domain 2"/>
    <property type="match status" value="1"/>
</dbReference>
<dbReference type="SUPFAM" id="SSF56574">
    <property type="entry name" value="Serpins"/>
    <property type="match status" value="1"/>
</dbReference>
<name>A0A9D9D9H2_9BACL</name>
<organism evidence="2 3">
    <name type="scientific">Candidatus Scatoplasma merdavium</name>
    <dbReference type="NCBI Taxonomy" id="2840932"/>
    <lineage>
        <taxon>Bacteria</taxon>
        <taxon>Bacillati</taxon>
        <taxon>Bacillota</taxon>
        <taxon>Bacilli</taxon>
        <taxon>Bacillales</taxon>
        <taxon>Candidatus Scatoplasma</taxon>
    </lineage>
</organism>
<dbReference type="AlphaFoldDB" id="A0A9D9D9H2"/>